<dbReference type="InterPro" id="IPR017853">
    <property type="entry name" value="GH"/>
</dbReference>
<dbReference type="InterPro" id="IPR001223">
    <property type="entry name" value="Glyco_hydro18_cat"/>
</dbReference>
<evidence type="ECO:0000256" key="8">
    <source>
        <dbReference type="ARBA" id="ARBA00023295"/>
    </source>
</evidence>
<feature type="domain" description="GH18" evidence="13">
    <location>
        <begin position="49"/>
        <end position="412"/>
    </location>
</feature>
<evidence type="ECO:0000256" key="9">
    <source>
        <dbReference type="ARBA" id="ARBA00023326"/>
    </source>
</evidence>
<dbReference type="EC" id="3.2.1.14" evidence="3"/>
<comment type="subcellular location">
    <subcellularLocation>
        <location evidence="2">Secreted</location>
    </subcellularLocation>
</comment>
<evidence type="ECO:0000256" key="4">
    <source>
        <dbReference type="ARBA" id="ARBA00022525"/>
    </source>
</evidence>
<evidence type="ECO:0000256" key="12">
    <source>
        <dbReference type="SAM" id="SignalP"/>
    </source>
</evidence>
<keyword evidence="9" id="KW-0624">Polysaccharide degradation</keyword>
<keyword evidence="5 10" id="KW-0378">Hydrolase</keyword>
<dbReference type="EMBL" id="JAADYS010000669">
    <property type="protein sequence ID" value="KAF4467996.1"/>
    <property type="molecule type" value="Genomic_DNA"/>
</dbReference>
<dbReference type="InterPro" id="IPR001579">
    <property type="entry name" value="Glyco_hydro_18_chit_AS"/>
</dbReference>
<feature type="chain" id="PRO_5034930747" description="chitinase" evidence="12">
    <location>
        <begin position="21"/>
        <end position="412"/>
    </location>
</feature>
<dbReference type="PROSITE" id="PS01095">
    <property type="entry name" value="GH18_1"/>
    <property type="match status" value="1"/>
</dbReference>
<name>A0A8H4LFD3_9HYPO</name>
<keyword evidence="7" id="KW-0119">Carbohydrate metabolism</keyword>
<dbReference type="GO" id="GO:0008061">
    <property type="term" value="F:chitin binding"/>
    <property type="evidence" value="ECO:0007669"/>
    <property type="project" value="InterPro"/>
</dbReference>
<dbReference type="GO" id="GO:0005576">
    <property type="term" value="C:extracellular region"/>
    <property type="evidence" value="ECO:0007669"/>
    <property type="project" value="UniProtKB-SubCell"/>
</dbReference>
<organism evidence="14 15">
    <name type="scientific">Fusarium albosuccineum</name>
    <dbReference type="NCBI Taxonomy" id="1237068"/>
    <lineage>
        <taxon>Eukaryota</taxon>
        <taxon>Fungi</taxon>
        <taxon>Dikarya</taxon>
        <taxon>Ascomycota</taxon>
        <taxon>Pezizomycotina</taxon>
        <taxon>Sordariomycetes</taxon>
        <taxon>Hypocreomycetidae</taxon>
        <taxon>Hypocreales</taxon>
        <taxon>Nectriaceae</taxon>
        <taxon>Fusarium</taxon>
        <taxon>Fusarium decemcellulare species complex</taxon>
    </lineage>
</organism>
<evidence type="ECO:0000259" key="13">
    <source>
        <dbReference type="PROSITE" id="PS51910"/>
    </source>
</evidence>
<evidence type="ECO:0000256" key="1">
    <source>
        <dbReference type="ARBA" id="ARBA00000822"/>
    </source>
</evidence>
<keyword evidence="8 10" id="KW-0326">Glycosidase</keyword>
<dbReference type="Proteomes" id="UP000554235">
    <property type="component" value="Unassembled WGS sequence"/>
</dbReference>
<protein>
    <recommendedName>
        <fullName evidence="3">chitinase</fullName>
        <ecNumber evidence="3">3.2.1.14</ecNumber>
    </recommendedName>
</protein>
<keyword evidence="6" id="KW-0146">Chitin degradation</keyword>
<dbReference type="GO" id="GO:0000272">
    <property type="term" value="P:polysaccharide catabolic process"/>
    <property type="evidence" value="ECO:0007669"/>
    <property type="project" value="UniProtKB-KW"/>
</dbReference>
<evidence type="ECO:0000256" key="10">
    <source>
        <dbReference type="RuleBase" id="RU000489"/>
    </source>
</evidence>
<evidence type="ECO:0000313" key="15">
    <source>
        <dbReference type="Proteomes" id="UP000554235"/>
    </source>
</evidence>
<evidence type="ECO:0000256" key="6">
    <source>
        <dbReference type="ARBA" id="ARBA00023024"/>
    </source>
</evidence>
<dbReference type="SUPFAM" id="SSF51445">
    <property type="entry name" value="(Trans)glycosidases"/>
    <property type="match status" value="1"/>
</dbReference>
<dbReference type="SMART" id="SM00636">
    <property type="entry name" value="Glyco_18"/>
    <property type="match status" value="1"/>
</dbReference>
<evidence type="ECO:0000256" key="2">
    <source>
        <dbReference type="ARBA" id="ARBA00004613"/>
    </source>
</evidence>
<dbReference type="PANTHER" id="PTHR11177">
    <property type="entry name" value="CHITINASE"/>
    <property type="match status" value="1"/>
</dbReference>
<dbReference type="GO" id="GO:0006032">
    <property type="term" value="P:chitin catabolic process"/>
    <property type="evidence" value="ECO:0007669"/>
    <property type="project" value="UniProtKB-KW"/>
</dbReference>
<evidence type="ECO:0000256" key="3">
    <source>
        <dbReference type="ARBA" id="ARBA00012729"/>
    </source>
</evidence>
<keyword evidence="4" id="KW-0964">Secreted</keyword>
<dbReference type="Gene3D" id="3.20.20.80">
    <property type="entry name" value="Glycosidases"/>
    <property type="match status" value="1"/>
</dbReference>
<reference evidence="14 15" key="1">
    <citation type="submission" date="2020-01" db="EMBL/GenBank/DDBJ databases">
        <title>Identification and distribution of gene clusters putatively required for synthesis of sphingolipid metabolism inhibitors in phylogenetically diverse species of the filamentous fungus Fusarium.</title>
        <authorList>
            <person name="Kim H.-S."/>
            <person name="Busman M."/>
            <person name="Brown D.W."/>
            <person name="Divon H."/>
            <person name="Uhlig S."/>
            <person name="Proctor R.H."/>
        </authorList>
    </citation>
    <scope>NUCLEOTIDE SEQUENCE [LARGE SCALE GENOMIC DNA]</scope>
    <source>
        <strain evidence="14 15">NRRL 20459</strain>
    </source>
</reference>
<dbReference type="PANTHER" id="PTHR11177:SF317">
    <property type="entry name" value="CHITINASE 12-RELATED"/>
    <property type="match status" value="1"/>
</dbReference>
<dbReference type="AlphaFoldDB" id="A0A8H4LFD3"/>
<dbReference type="Pfam" id="PF00704">
    <property type="entry name" value="Glyco_hydro_18"/>
    <property type="match status" value="1"/>
</dbReference>
<comment type="caution">
    <text evidence="14">The sequence shown here is derived from an EMBL/GenBank/DDBJ whole genome shotgun (WGS) entry which is preliminary data.</text>
</comment>
<comment type="similarity">
    <text evidence="11">Belongs to the glycosyl hydrolase 18 family.</text>
</comment>
<comment type="catalytic activity">
    <reaction evidence="1">
        <text>Random endo-hydrolysis of N-acetyl-beta-D-glucosaminide (1-&gt;4)-beta-linkages in chitin and chitodextrins.</text>
        <dbReference type="EC" id="3.2.1.14"/>
    </reaction>
</comment>
<feature type="signal peptide" evidence="12">
    <location>
        <begin position="1"/>
        <end position="20"/>
    </location>
</feature>
<gene>
    <name evidence="14" type="ORF">FALBO_5116</name>
</gene>
<dbReference type="PROSITE" id="PS51910">
    <property type="entry name" value="GH18_2"/>
    <property type="match status" value="1"/>
</dbReference>
<dbReference type="OrthoDB" id="73875at2759"/>
<evidence type="ECO:0000313" key="14">
    <source>
        <dbReference type="EMBL" id="KAF4467996.1"/>
    </source>
</evidence>
<keyword evidence="15" id="KW-1185">Reference proteome</keyword>
<accession>A0A8H4LFD3</accession>
<keyword evidence="12" id="KW-0732">Signal</keyword>
<evidence type="ECO:0000256" key="5">
    <source>
        <dbReference type="ARBA" id="ARBA00022801"/>
    </source>
</evidence>
<sequence>MLLFCLKLTYLLIGIQIELACSTELGTLQQYQLDPSEHDTECVEVVPFVNLGVYPSQNGHRGRLISHFANAVYVLVKVDMGGTVYGFIPVCNEKQIPDSLSSSHAEGIDMNQEISGDGNSWLEDHVTTYRCIGQPYLRQVYQNSKLILSIGGWIWSTEFATIASKASTRAIFARSAVALLKNWEFDGIDIDWEPAINENDVANMVLLLEAVRAELNSVPSDNHLDLSVVAPIGLENSDMVPEIARNLDHIDLMISDYAEPWSFDVRHESHHDPIFDEFSSTQSAVEDAVHSYLEAGMPAEKITLGLPIPWRLRPKTTGLDELSTDPTLVKTVKWEIPTLEYCTLAEIEDTPAFNHASHHISGAILHELPIHSPAEATRQQSVFSEGAALGQSLILWGSRQAGPIGHDDSSTV</sequence>
<evidence type="ECO:0000256" key="7">
    <source>
        <dbReference type="ARBA" id="ARBA00023277"/>
    </source>
</evidence>
<dbReference type="InterPro" id="IPR050314">
    <property type="entry name" value="Glycosyl_Hydrlase_18"/>
</dbReference>
<dbReference type="GO" id="GO:0008843">
    <property type="term" value="F:endochitinase activity"/>
    <property type="evidence" value="ECO:0007669"/>
    <property type="project" value="UniProtKB-EC"/>
</dbReference>
<dbReference type="InterPro" id="IPR011583">
    <property type="entry name" value="Chitinase_II/V-like_cat"/>
</dbReference>
<evidence type="ECO:0000256" key="11">
    <source>
        <dbReference type="RuleBase" id="RU004453"/>
    </source>
</evidence>
<proteinExistence type="inferred from homology"/>